<feature type="compositionally biased region" description="Basic residues" evidence="2">
    <location>
        <begin position="1"/>
        <end position="17"/>
    </location>
</feature>
<keyword evidence="1" id="KW-0175">Coiled coil</keyword>
<reference evidence="3" key="1">
    <citation type="submission" date="2023-07" db="EMBL/GenBank/DDBJ databases">
        <authorList>
            <consortium name="AG Swart"/>
            <person name="Singh M."/>
            <person name="Singh A."/>
            <person name="Seah K."/>
            <person name="Emmerich C."/>
        </authorList>
    </citation>
    <scope>NUCLEOTIDE SEQUENCE</scope>
    <source>
        <strain evidence="3">DP1</strain>
    </source>
</reference>
<feature type="compositionally biased region" description="Polar residues" evidence="2">
    <location>
        <begin position="22"/>
        <end position="37"/>
    </location>
</feature>
<feature type="region of interest" description="Disordered" evidence="2">
    <location>
        <begin position="1"/>
        <end position="88"/>
    </location>
</feature>
<feature type="coiled-coil region" evidence="1">
    <location>
        <begin position="262"/>
        <end position="387"/>
    </location>
</feature>
<gene>
    <name evidence="3" type="ORF">ECRASSUSDP1_LOCUS12802</name>
</gene>
<dbReference type="Proteomes" id="UP001295684">
    <property type="component" value="Unassembled WGS sequence"/>
</dbReference>
<feature type="compositionally biased region" description="Basic and acidic residues" evidence="2">
    <location>
        <begin position="56"/>
        <end position="66"/>
    </location>
</feature>
<evidence type="ECO:0000256" key="2">
    <source>
        <dbReference type="SAM" id="MobiDB-lite"/>
    </source>
</evidence>
<dbReference type="EMBL" id="CAMPGE010012717">
    <property type="protein sequence ID" value="CAI2371479.1"/>
    <property type="molecule type" value="Genomic_DNA"/>
</dbReference>
<keyword evidence="4" id="KW-1185">Reference proteome</keyword>
<comment type="caution">
    <text evidence="3">The sequence shown here is derived from an EMBL/GenBank/DDBJ whole genome shotgun (WGS) entry which is preliminary data.</text>
</comment>
<accession>A0AAD1UTI0</accession>
<organism evidence="3 4">
    <name type="scientific">Euplotes crassus</name>
    <dbReference type="NCBI Taxonomy" id="5936"/>
    <lineage>
        <taxon>Eukaryota</taxon>
        <taxon>Sar</taxon>
        <taxon>Alveolata</taxon>
        <taxon>Ciliophora</taxon>
        <taxon>Intramacronucleata</taxon>
        <taxon>Spirotrichea</taxon>
        <taxon>Hypotrichia</taxon>
        <taxon>Euplotida</taxon>
        <taxon>Euplotidae</taxon>
        <taxon>Moneuplotes</taxon>
    </lineage>
</organism>
<evidence type="ECO:0000256" key="1">
    <source>
        <dbReference type="SAM" id="Coils"/>
    </source>
</evidence>
<dbReference type="AlphaFoldDB" id="A0AAD1UTI0"/>
<proteinExistence type="predicted"/>
<protein>
    <submittedName>
        <fullName evidence="3">Uncharacterized protein</fullName>
    </submittedName>
</protein>
<evidence type="ECO:0000313" key="4">
    <source>
        <dbReference type="Proteomes" id="UP001295684"/>
    </source>
</evidence>
<name>A0AAD1UTI0_EUPCR</name>
<evidence type="ECO:0000313" key="3">
    <source>
        <dbReference type="EMBL" id="CAI2371479.1"/>
    </source>
</evidence>
<sequence>MGKNKKNKNNNKKKNKNKNSNAQKESQEPSNASTATDILQDGEASDQFFDSLGLSDEQKQKIRENEANQDSKQPEPEEEYESTEEKARMDMEQCEKLLGIIDSEDKTFEMRKEHLEKEKETLKSTINESEKEELKKIQKKNKKLQKEADIIFHSKRTSNESKLESLYNLVMKVAKEQIMIRESKFDQLRRAEKIQDEIDAKNRGIDKVIQLKHTLNNVFQGLKEKNIEAYRRKDDAIKAQQQAKKDMTKMFEADIDKVTNSYQEQISLKEKYEIKKKELEQLAEVRMVIEKKEKEINNLQTDINDQIENELKKLMDDFNKEKGKYDKLTQERENLNEQYKTLKDKFHKYLEEIESGESKIKIYEGEIESLNSKILATLEENDKIKQEQDNILQQLSSQAGD</sequence>
<feature type="coiled-coil region" evidence="1">
    <location>
        <begin position="112"/>
        <end position="147"/>
    </location>
</feature>